<dbReference type="PANTHER" id="PTHR34986">
    <property type="entry name" value="EVOLVED BETA-GALACTOSIDASE SUBUNIT BETA"/>
    <property type="match status" value="1"/>
</dbReference>
<dbReference type="PANTHER" id="PTHR34986:SF1">
    <property type="entry name" value="PROTEIN YIAL"/>
    <property type="match status" value="1"/>
</dbReference>
<name>A0A4P8KCN4_ENTAV</name>
<dbReference type="AlphaFoldDB" id="A0A4P8KCN4"/>
<dbReference type="InterPro" id="IPR037012">
    <property type="entry name" value="NanQ/TabA/YiaL_sf"/>
</dbReference>
<dbReference type="GeneID" id="69571048"/>
<accession>A0A4P8KCN4</accession>
<comment type="caution">
    <text evidence="1">The sequence shown here is derived from an EMBL/GenBank/DDBJ whole genome shotgun (WGS) entry which is preliminary data.</text>
</comment>
<evidence type="ECO:0000313" key="1">
    <source>
        <dbReference type="EMBL" id="TRZ29293.1"/>
    </source>
</evidence>
<reference evidence="1 2" key="1">
    <citation type="submission" date="2017-10" db="EMBL/GenBank/DDBJ databases">
        <title>FDA dAtabase for Regulatory Grade micrObial Sequences (FDA-ARGOS): Supporting development and validation of Infectious Disease Dx tests.</title>
        <authorList>
            <person name="Campos J."/>
            <person name="Goldberg B."/>
            <person name="Tallon L.J."/>
            <person name="Sadzewicz L."/>
            <person name="Sengamalay N."/>
            <person name="Ott S."/>
            <person name="Godinez A."/>
            <person name="Nagaraj S."/>
            <person name="Vyas G."/>
            <person name="Aluvathingal J."/>
            <person name="Nadendla S."/>
            <person name="Geyer C."/>
            <person name="Nandy P."/>
            <person name="Hobson J."/>
            <person name="Sichtig H."/>
        </authorList>
    </citation>
    <scope>NUCLEOTIDE SEQUENCE [LARGE SCALE GENOMIC DNA]</scope>
    <source>
        <strain evidence="1 2">FDAARGOS_185</strain>
    </source>
</reference>
<dbReference type="Proteomes" id="UP000316316">
    <property type="component" value="Unassembled WGS sequence"/>
</dbReference>
<gene>
    <name evidence="1" type="ORF">AUF17_21690</name>
</gene>
<dbReference type="Pfam" id="PF04074">
    <property type="entry name" value="DUF386"/>
    <property type="match status" value="1"/>
</dbReference>
<protein>
    <submittedName>
        <fullName evidence="1">YhcH/YjgK/YiaL family protein</fullName>
    </submittedName>
</protein>
<sequence>MIIDAVANLKHYTKLFPNIPDALEAMNRIEQQEFGKKYFFEGGFFFFQEGATKPIEETQFEAHRNFVDLQIVLEGEEYIAWNKIDDLTEAIPYNAEKDVQKFTGKDTHKMKISEGMAYLCFPWDGHKAVFHVDQPLRFKKAVIKLALN</sequence>
<dbReference type="SUPFAM" id="SSF51197">
    <property type="entry name" value="Clavaminate synthase-like"/>
    <property type="match status" value="1"/>
</dbReference>
<dbReference type="Gene3D" id="2.60.120.370">
    <property type="entry name" value="YhcH/YjgK/YiaL"/>
    <property type="match status" value="1"/>
</dbReference>
<dbReference type="EMBL" id="PDXQ01000002">
    <property type="protein sequence ID" value="TRZ29293.1"/>
    <property type="molecule type" value="Genomic_DNA"/>
</dbReference>
<dbReference type="InterPro" id="IPR004375">
    <property type="entry name" value="NanQ/TabA/YiaL"/>
</dbReference>
<dbReference type="NCBIfam" id="TIGR00022">
    <property type="entry name" value="YhcH/YjgK/YiaL family protein"/>
    <property type="match status" value="1"/>
</dbReference>
<organism evidence="1 2">
    <name type="scientific">Enterococcus avium</name>
    <name type="common">Streptococcus avium</name>
    <dbReference type="NCBI Taxonomy" id="33945"/>
    <lineage>
        <taxon>Bacteria</taxon>
        <taxon>Bacillati</taxon>
        <taxon>Bacillota</taxon>
        <taxon>Bacilli</taxon>
        <taxon>Lactobacillales</taxon>
        <taxon>Enterococcaceae</taxon>
        <taxon>Enterococcus</taxon>
    </lineage>
</organism>
<dbReference type="GO" id="GO:0005829">
    <property type="term" value="C:cytosol"/>
    <property type="evidence" value="ECO:0007669"/>
    <property type="project" value="TreeGrafter"/>
</dbReference>
<dbReference type="RefSeq" id="WP_016178210.1">
    <property type="nucleotide sequence ID" value="NZ_CAAKOC010000271.1"/>
</dbReference>
<evidence type="ECO:0000313" key="2">
    <source>
        <dbReference type="Proteomes" id="UP000316316"/>
    </source>
</evidence>
<proteinExistence type="predicted"/>